<evidence type="ECO:0000259" key="2">
    <source>
        <dbReference type="Pfam" id="PF04389"/>
    </source>
</evidence>
<dbReference type="Gene3D" id="3.40.630.10">
    <property type="entry name" value="Zn peptidases"/>
    <property type="match status" value="1"/>
</dbReference>
<evidence type="ECO:0000313" key="3">
    <source>
        <dbReference type="EMBL" id="VAW70007.1"/>
    </source>
</evidence>
<reference evidence="3" key="1">
    <citation type="submission" date="2018-06" db="EMBL/GenBank/DDBJ databases">
        <authorList>
            <person name="Zhirakovskaya E."/>
        </authorList>
    </citation>
    <scope>NUCLEOTIDE SEQUENCE</scope>
</reference>
<sequence>MKRIIKFIINISILFVLSLATLWVIIARPVIPQSRAYLPEYIKTADALMQHTQFLSENFSPRNSNNPENLIKTAQYIEKHLTKSSTDVSLQYFNANGKQYANVIAKYGPDSSETIIIGAHYDAYSGFPGADDNASGVAGLLELGNLIKNMDLQHRVELIAYTLEEPPYFATPLMGSALHANKSRLENKKIKIMISLEMIGYFSDDNNSQNYPLKLLSLFYPERGNFIAIVDQLFSNHARGIKDAINTHTELAAYSINAPALIAGIDFSDHRNYWANNYPAVMITDTSFYRNKMYHTGGDTYKRLDYRKMEMLIYGIYKYIQVIDLD</sequence>
<dbReference type="Pfam" id="PF04389">
    <property type="entry name" value="Peptidase_M28"/>
    <property type="match status" value="1"/>
</dbReference>
<keyword evidence="1" id="KW-0812">Transmembrane</keyword>
<dbReference type="EMBL" id="UOFI01000185">
    <property type="protein sequence ID" value="VAW70007.1"/>
    <property type="molecule type" value="Genomic_DNA"/>
</dbReference>
<dbReference type="PANTHER" id="PTHR12147">
    <property type="entry name" value="METALLOPEPTIDASE M28 FAMILY MEMBER"/>
    <property type="match status" value="1"/>
</dbReference>
<keyword evidence="1" id="KW-1133">Transmembrane helix</keyword>
<gene>
    <name evidence="3" type="ORF">MNBD_GAMMA09-1731</name>
</gene>
<dbReference type="AlphaFoldDB" id="A0A3B0Y338"/>
<keyword evidence="1" id="KW-0472">Membrane</keyword>
<evidence type="ECO:0000256" key="1">
    <source>
        <dbReference type="SAM" id="Phobius"/>
    </source>
</evidence>
<dbReference type="GO" id="GO:0006508">
    <property type="term" value="P:proteolysis"/>
    <property type="evidence" value="ECO:0007669"/>
    <property type="project" value="InterPro"/>
</dbReference>
<dbReference type="PANTHER" id="PTHR12147:SF26">
    <property type="entry name" value="PEPTIDASE M28 DOMAIN-CONTAINING PROTEIN"/>
    <property type="match status" value="1"/>
</dbReference>
<accession>A0A3B0Y338</accession>
<protein>
    <recommendedName>
        <fullName evidence="2">Peptidase M28 domain-containing protein</fullName>
    </recommendedName>
</protein>
<dbReference type="GO" id="GO:0008235">
    <property type="term" value="F:metalloexopeptidase activity"/>
    <property type="evidence" value="ECO:0007669"/>
    <property type="project" value="InterPro"/>
</dbReference>
<name>A0A3B0Y338_9ZZZZ</name>
<feature type="transmembrane region" description="Helical" evidence="1">
    <location>
        <begin position="7"/>
        <end position="26"/>
    </location>
</feature>
<proteinExistence type="predicted"/>
<dbReference type="InterPro" id="IPR045175">
    <property type="entry name" value="M28_fam"/>
</dbReference>
<dbReference type="InterPro" id="IPR007484">
    <property type="entry name" value="Peptidase_M28"/>
</dbReference>
<feature type="domain" description="Peptidase M28" evidence="2">
    <location>
        <begin position="102"/>
        <end position="312"/>
    </location>
</feature>
<dbReference type="SUPFAM" id="SSF53187">
    <property type="entry name" value="Zn-dependent exopeptidases"/>
    <property type="match status" value="1"/>
</dbReference>
<organism evidence="3">
    <name type="scientific">hydrothermal vent metagenome</name>
    <dbReference type="NCBI Taxonomy" id="652676"/>
    <lineage>
        <taxon>unclassified sequences</taxon>
        <taxon>metagenomes</taxon>
        <taxon>ecological metagenomes</taxon>
    </lineage>
</organism>